<evidence type="ECO:0000313" key="10">
    <source>
        <dbReference type="Proteomes" id="UP000198828"/>
    </source>
</evidence>
<feature type="transmembrane region" description="Helical" evidence="8">
    <location>
        <begin position="152"/>
        <end position="172"/>
    </location>
</feature>
<feature type="transmembrane region" description="Helical" evidence="8">
    <location>
        <begin position="98"/>
        <end position="121"/>
    </location>
</feature>
<evidence type="ECO:0000256" key="6">
    <source>
        <dbReference type="ARBA" id="ARBA00022989"/>
    </source>
</evidence>
<feature type="transmembrane region" description="Helical" evidence="8">
    <location>
        <begin position="353"/>
        <end position="378"/>
    </location>
</feature>
<feature type="transmembrane region" description="Helical" evidence="8">
    <location>
        <begin position="416"/>
        <end position="435"/>
    </location>
</feature>
<feature type="transmembrane region" description="Helical" evidence="8">
    <location>
        <begin position="390"/>
        <end position="410"/>
    </location>
</feature>
<dbReference type="Pfam" id="PF01235">
    <property type="entry name" value="Na_Ala_symp"/>
    <property type="match status" value="1"/>
</dbReference>
<dbReference type="PRINTS" id="PR00175">
    <property type="entry name" value="NAALASMPORT"/>
</dbReference>
<accession>A0A1H2WED7</accession>
<dbReference type="NCBIfam" id="TIGR00835">
    <property type="entry name" value="agcS"/>
    <property type="match status" value="1"/>
</dbReference>
<keyword evidence="3 8" id="KW-0813">Transport</keyword>
<keyword evidence="5 8" id="KW-0812">Transmembrane</keyword>
<dbReference type="GO" id="GO:0005886">
    <property type="term" value="C:plasma membrane"/>
    <property type="evidence" value="ECO:0007669"/>
    <property type="project" value="UniProtKB-SubCell"/>
</dbReference>
<dbReference type="EMBL" id="FNNG01000004">
    <property type="protein sequence ID" value="SDW78888.1"/>
    <property type="molecule type" value="Genomic_DNA"/>
</dbReference>
<organism evidence="9 10">
    <name type="scientific">Tepidimicrobium xylanilyticum</name>
    <dbReference type="NCBI Taxonomy" id="1123352"/>
    <lineage>
        <taxon>Bacteria</taxon>
        <taxon>Bacillati</taxon>
        <taxon>Bacillota</taxon>
        <taxon>Tissierellia</taxon>
        <taxon>Tissierellales</taxon>
        <taxon>Tepidimicrobiaceae</taxon>
        <taxon>Tepidimicrobium</taxon>
    </lineage>
</organism>
<dbReference type="InterPro" id="IPR001463">
    <property type="entry name" value="Na/Ala_symport"/>
</dbReference>
<keyword evidence="6 8" id="KW-1133">Transmembrane helix</keyword>
<dbReference type="PROSITE" id="PS00873">
    <property type="entry name" value="NA_ALANINE_SYMP"/>
    <property type="match status" value="1"/>
</dbReference>
<feature type="transmembrane region" description="Helical" evidence="8">
    <location>
        <begin position="310"/>
        <end position="333"/>
    </location>
</feature>
<dbReference type="RefSeq" id="WP_093751851.1">
    <property type="nucleotide sequence ID" value="NZ_FNNG01000004.1"/>
</dbReference>
<dbReference type="PANTHER" id="PTHR30330">
    <property type="entry name" value="AGSS FAMILY TRANSPORTER, SODIUM-ALANINE"/>
    <property type="match status" value="1"/>
</dbReference>
<feature type="transmembrane region" description="Helical" evidence="8">
    <location>
        <begin position="20"/>
        <end position="43"/>
    </location>
</feature>
<name>A0A1H2WED7_9FIRM</name>
<comment type="similarity">
    <text evidence="2 8">Belongs to the alanine or glycine:cation symporter (AGCS) (TC 2.A.25) family.</text>
</comment>
<keyword evidence="10" id="KW-1185">Reference proteome</keyword>
<comment type="subcellular location">
    <subcellularLocation>
        <location evidence="1 8">Cell membrane</location>
        <topology evidence="1 8">Multi-pass membrane protein</topology>
    </subcellularLocation>
</comment>
<keyword evidence="4 8" id="KW-1003">Cell membrane</keyword>
<dbReference type="AlphaFoldDB" id="A0A1H2WED7"/>
<evidence type="ECO:0000256" key="2">
    <source>
        <dbReference type="ARBA" id="ARBA00009261"/>
    </source>
</evidence>
<keyword evidence="8" id="KW-0769">Symport</keyword>
<evidence type="ECO:0000256" key="4">
    <source>
        <dbReference type="ARBA" id="ARBA00022475"/>
    </source>
</evidence>
<evidence type="ECO:0000256" key="1">
    <source>
        <dbReference type="ARBA" id="ARBA00004651"/>
    </source>
</evidence>
<feature type="transmembrane region" description="Helical" evidence="8">
    <location>
        <begin position="64"/>
        <end position="86"/>
    </location>
</feature>
<protein>
    <submittedName>
        <fullName evidence="9">Alanine or glycine:cation symporter, AGCS family</fullName>
    </submittedName>
</protein>
<evidence type="ECO:0000256" key="8">
    <source>
        <dbReference type="RuleBase" id="RU363064"/>
    </source>
</evidence>
<dbReference type="OrthoDB" id="9804874at2"/>
<reference evidence="9 10" key="1">
    <citation type="submission" date="2016-10" db="EMBL/GenBank/DDBJ databases">
        <authorList>
            <person name="de Groot N.N."/>
        </authorList>
    </citation>
    <scope>NUCLEOTIDE SEQUENCE [LARGE SCALE GENOMIC DNA]</scope>
    <source>
        <strain evidence="9 10">DSM 23310</strain>
    </source>
</reference>
<evidence type="ECO:0000256" key="3">
    <source>
        <dbReference type="ARBA" id="ARBA00022448"/>
    </source>
</evidence>
<sequence>MQFILDAIISFSNWLWGMPMLIILVGGSVIVTIRLGFIQFRYFPYAMRETFGKIFKKSNDGEGTISAFQATSTALASCIGAANIVGVPTAIAFGGPGAVFWMWVVALIGAGAKFAEIVLAIKYREKNEVGEYTGGPMYYLAKGIQGPLGKTLGFLFSFFLMIEIAPSIAAQTVSVVQSASTINIPNWIVGFALAIVVAIVVYGGIKRIAQVSEKLVPFMAIIYVIGSIVIIINNISELPSAIASIFKHAFTPAAAAGGFAGATITQTIRWGTARGVYSNESGMGTAPIAHAASVTDHPVRQAIWGLFENVVDTLIVCTVTALVVLVTGLYQAVPADQAGTIPSLAFQSVLGSSLGGGIVTISITLFVLSTIIVIVYYGEKQAEYLFGIRFAKVMRIIYIISILLGTFGGLEFIYQFMDFMLALVIIPNMLGLLLLSKDVKDLKDEFFGNPDYYNN</sequence>
<keyword evidence="7 8" id="KW-0472">Membrane</keyword>
<gene>
    <name evidence="9" type="ORF">SAMN05660923_01231</name>
</gene>
<dbReference type="Gene3D" id="1.20.1740.10">
    <property type="entry name" value="Amino acid/polyamine transporter I"/>
    <property type="match status" value="1"/>
</dbReference>
<evidence type="ECO:0000256" key="7">
    <source>
        <dbReference type="ARBA" id="ARBA00023136"/>
    </source>
</evidence>
<dbReference type="GO" id="GO:0005283">
    <property type="term" value="F:amino acid:sodium symporter activity"/>
    <property type="evidence" value="ECO:0007669"/>
    <property type="project" value="InterPro"/>
</dbReference>
<dbReference type="PANTHER" id="PTHR30330:SF3">
    <property type="entry name" value="TRANSCRIPTIONAL REGULATOR, LRP FAMILY"/>
    <property type="match status" value="1"/>
</dbReference>
<feature type="transmembrane region" description="Helical" evidence="8">
    <location>
        <begin position="184"/>
        <end position="203"/>
    </location>
</feature>
<evidence type="ECO:0000256" key="5">
    <source>
        <dbReference type="ARBA" id="ARBA00022692"/>
    </source>
</evidence>
<proteinExistence type="inferred from homology"/>
<dbReference type="Proteomes" id="UP000198828">
    <property type="component" value="Unassembled WGS sequence"/>
</dbReference>
<evidence type="ECO:0000313" key="9">
    <source>
        <dbReference type="EMBL" id="SDW78888.1"/>
    </source>
</evidence>
<feature type="transmembrane region" description="Helical" evidence="8">
    <location>
        <begin position="241"/>
        <end position="264"/>
    </location>
</feature>
<feature type="transmembrane region" description="Helical" evidence="8">
    <location>
        <begin position="215"/>
        <end position="235"/>
    </location>
</feature>